<keyword evidence="1" id="KW-0472">Membrane</keyword>
<feature type="transmembrane region" description="Helical" evidence="1">
    <location>
        <begin position="6"/>
        <end position="26"/>
    </location>
</feature>
<evidence type="ECO:0000313" key="3">
    <source>
        <dbReference type="Proteomes" id="UP000216605"/>
    </source>
</evidence>
<dbReference type="OrthoDB" id="1377003at2"/>
<reference evidence="2 3" key="1">
    <citation type="submission" date="2017-07" db="EMBL/GenBank/DDBJ databases">
        <title>Flavobacterium cyanobacteriorum sp. nov., isolated from cyanobacterial aggregates in a eutrophic lake.</title>
        <authorList>
            <person name="Cai H."/>
        </authorList>
    </citation>
    <scope>NUCLEOTIDE SEQUENCE [LARGE SCALE GENOMIC DNA]</scope>
    <source>
        <strain evidence="2 3">TH021</strain>
    </source>
</reference>
<comment type="caution">
    <text evidence="2">The sequence shown here is derived from an EMBL/GenBank/DDBJ whole genome shotgun (WGS) entry which is preliminary data.</text>
</comment>
<evidence type="ECO:0000313" key="2">
    <source>
        <dbReference type="EMBL" id="OYQ33901.1"/>
    </source>
</evidence>
<dbReference type="AlphaFoldDB" id="A0A255YXK6"/>
<dbReference type="EMBL" id="NOXV01000298">
    <property type="protein sequence ID" value="OYQ33901.1"/>
    <property type="molecule type" value="Genomic_DNA"/>
</dbReference>
<proteinExistence type="predicted"/>
<keyword evidence="1" id="KW-0812">Transmembrane</keyword>
<gene>
    <name evidence="2" type="ORF">CHU92_12495</name>
</gene>
<keyword evidence="3" id="KW-1185">Reference proteome</keyword>
<dbReference type="RefSeq" id="WP_094416072.1">
    <property type="nucleotide sequence ID" value="NZ_NOXV01000298.1"/>
</dbReference>
<evidence type="ECO:0000256" key="1">
    <source>
        <dbReference type="SAM" id="Phobius"/>
    </source>
</evidence>
<accession>A0A255YXK6</accession>
<name>A0A255YXK6_9FLAO</name>
<dbReference type="Proteomes" id="UP000216605">
    <property type="component" value="Unassembled WGS sequence"/>
</dbReference>
<keyword evidence="1" id="KW-1133">Transmembrane helix</keyword>
<sequence>MKLNIYKLLLFLVCLGVAYLFLKGYLYKREIKNNKQQTVCKFVYCEKAPKTTRSFFKYNIYNRWYTNSYGQCPEDYEKKINNFYTLYYSSKDPHKIEVDFNIPVTDTVIILKSGFTKEDLKN</sequence>
<protein>
    <submittedName>
        <fullName evidence="2">Uncharacterized protein</fullName>
    </submittedName>
</protein>
<organism evidence="2 3">
    <name type="scientific">Flavobacterium cyanobacteriorum</name>
    <dbReference type="NCBI Taxonomy" id="2022802"/>
    <lineage>
        <taxon>Bacteria</taxon>
        <taxon>Pseudomonadati</taxon>
        <taxon>Bacteroidota</taxon>
        <taxon>Flavobacteriia</taxon>
        <taxon>Flavobacteriales</taxon>
        <taxon>Flavobacteriaceae</taxon>
        <taxon>Flavobacterium</taxon>
    </lineage>
</organism>